<evidence type="ECO:0000256" key="8">
    <source>
        <dbReference type="ARBA" id="ARBA00025751"/>
    </source>
</evidence>
<feature type="region of interest" description="Disordered" evidence="11">
    <location>
        <begin position="310"/>
        <end position="374"/>
    </location>
</feature>
<reference evidence="15" key="1">
    <citation type="submission" date="2017-02" db="UniProtKB">
        <authorList>
            <consortium name="WormBaseParasite"/>
        </authorList>
    </citation>
    <scope>IDENTIFICATION</scope>
</reference>
<feature type="domain" description="DNA-directed RNA polymerase RBP11-like dimerisation" evidence="13">
    <location>
        <begin position="31"/>
        <end position="103"/>
    </location>
</feature>
<proteinExistence type="inferred from homology"/>
<dbReference type="GO" id="GO:0003899">
    <property type="term" value="F:DNA-directed RNA polymerase activity"/>
    <property type="evidence" value="ECO:0007669"/>
    <property type="project" value="InterPro"/>
</dbReference>
<dbReference type="AlphaFoldDB" id="A0A0M3I4X6"/>
<name>A0A0M3I4X6_ASCLU</name>
<feature type="compositionally biased region" description="Acidic residues" evidence="11">
    <location>
        <begin position="310"/>
        <end position="324"/>
    </location>
</feature>
<dbReference type="InterPro" id="IPR008193">
    <property type="entry name" value="RNA_pol_Rpb11_13-16kDa_CS"/>
</dbReference>
<evidence type="ECO:0000256" key="6">
    <source>
        <dbReference type="ARBA" id="ARBA00023242"/>
    </source>
</evidence>
<dbReference type="InterPro" id="IPR037685">
    <property type="entry name" value="RBP11"/>
</dbReference>
<evidence type="ECO:0000256" key="11">
    <source>
        <dbReference type="SAM" id="MobiDB-lite"/>
    </source>
</evidence>
<keyword evidence="6" id="KW-0539">Nucleus</keyword>
<dbReference type="InterPro" id="IPR013883">
    <property type="entry name" value="TF_Iwr1_dom"/>
</dbReference>
<dbReference type="GO" id="GO:0046983">
    <property type="term" value="F:protein dimerization activity"/>
    <property type="evidence" value="ECO:0007669"/>
    <property type="project" value="InterPro"/>
</dbReference>
<evidence type="ECO:0000256" key="5">
    <source>
        <dbReference type="ARBA" id="ARBA00023163"/>
    </source>
</evidence>
<dbReference type="GO" id="GO:0005665">
    <property type="term" value="C:RNA polymerase II, core complex"/>
    <property type="evidence" value="ECO:0007669"/>
    <property type="project" value="InterPro"/>
</dbReference>
<dbReference type="GO" id="GO:0003677">
    <property type="term" value="F:DNA binding"/>
    <property type="evidence" value="ECO:0007669"/>
    <property type="project" value="InterPro"/>
</dbReference>
<dbReference type="Pfam" id="PF08574">
    <property type="entry name" value="Iwr1"/>
    <property type="match status" value="1"/>
</dbReference>
<comment type="similarity">
    <text evidence="8">Belongs to the archaeal Rpo11/eukaryotic RPB11/RPC19 RNA polymerase subunit family.</text>
</comment>
<accession>A0A0M3I4X6</accession>
<comment type="subunit">
    <text evidence="3">Component of the RNA polymerase II (Pol II) complex consisting of 12 subunits.</text>
</comment>
<dbReference type="InterPro" id="IPR009025">
    <property type="entry name" value="RBP11-like_dimer"/>
</dbReference>
<comment type="function">
    <text evidence="7">DNA-dependent RNA polymerase catalyzes the transcription of DNA into RNA using the four ribonucleoside triphosphates as substrates. Component of RNA polymerase II which synthesizes mRNA precursors and many functional non-coding RNAs. Pol II is the central component of the basal RNA polymerase II transcription machinery. It is composed of mobile elements that move relative to each other. RPB11 is part of the core element with the central large cleft.</text>
</comment>
<comment type="similarity">
    <text evidence="2">Belongs to the IWR1/SLC7A6OS family.</text>
</comment>
<feature type="domain" description="Transcription factor Iwr1" evidence="12">
    <location>
        <begin position="272"/>
        <end position="336"/>
    </location>
</feature>
<evidence type="ECO:0000256" key="9">
    <source>
        <dbReference type="ARBA" id="ARBA00069461"/>
    </source>
</evidence>
<dbReference type="PROSITE" id="PS01154">
    <property type="entry name" value="RNA_POL_L_13KD"/>
    <property type="match status" value="1"/>
</dbReference>
<dbReference type="Pfam" id="PF13656">
    <property type="entry name" value="RNA_pol_L_2"/>
    <property type="match status" value="1"/>
</dbReference>
<feature type="compositionally biased region" description="Acidic residues" evidence="11">
    <location>
        <begin position="333"/>
        <end position="349"/>
    </location>
</feature>
<dbReference type="InterPro" id="IPR022905">
    <property type="entry name" value="Rpo11-like"/>
</dbReference>
<evidence type="ECO:0000256" key="2">
    <source>
        <dbReference type="ARBA" id="ARBA00010218"/>
    </source>
</evidence>
<sequence>MNAPAAFESFLIFDGEKKVTFQKDTKVPNAAIFTINKEDHTLGNLIKHQLLKDPQVLFAGYKNPHPLEHKFILRIQTTSDTSPSDALTSAITDLMAELSLFEERFRVQFHLCFFPPNFYKTMENSCGPSASQMAATVLRIRRKRTADPHEALVVSVKRSRQGRPEGKDATTVLYSLAGTSSVPEISAIDGLPSSANVIDFDPTKASEQTDVQMDTCEDNATSDEQQYLGAFCDAVGEGGVPQMHAPKKMDQITLNGIPMATISTSDLYPEADYVFDFYWNPAAVICTSEDLEIRPANQHDIELYFNGDDTESSVEADDEDDSNDENNWRNDYPDDEDTQVSEPFSESDDERSSDSDDLNERFDECDFYGSDSDQ</sequence>
<keyword evidence="4" id="KW-0240">DNA-directed RNA polymerase</keyword>
<evidence type="ECO:0000256" key="1">
    <source>
        <dbReference type="ARBA" id="ARBA00004123"/>
    </source>
</evidence>
<dbReference type="PANTHER" id="PTHR13946">
    <property type="entry name" value="DNA-DIRECTED RNA POLYMERASE I,II,III"/>
    <property type="match status" value="1"/>
</dbReference>
<dbReference type="Gene3D" id="3.30.1360.10">
    <property type="entry name" value="RNA polymerase, RBP11-like subunit"/>
    <property type="match status" value="1"/>
</dbReference>
<evidence type="ECO:0000259" key="13">
    <source>
        <dbReference type="Pfam" id="PF13656"/>
    </source>
</evidence>
<dbReference type="CDD" id="cd06926">
    <property type="entry name" value="RNAP_II_RPB11"/>
    <property type="match status" value="1"/>
</dbReference>
<dbReference type="WBParaSite" id="ALUE_0001190101-mRNA-1">
    <property type="protein sequence ID" value="ALUE_0001190101-mRNA-1"/>
    <property type="gene ID" value="ALUE_0001190101"/>
</dbReference>
<evidence type="ECO:0000259" key="12">
    <source>
        <dbReference type="Pfam" id="PF08574"/>
    </source>
</evidence>
<dbReference type="HAMAP" id="MF_00261">
    <property type="entry name" value="RNApol_arch_Rpo11"/>
    <property type="match status" value="1"/>
</dbReference>
<dbReference type="FunFam" id="3.30.1360.10:FF:000003">
    <property type="entry name" value="DNA-directed RNA polymerase II subunit RPB11"/>
    <property type="match status" value="1"/>
</dbReference>
<dbReference type="InterPro" id="IPR036603">
    <property type="entry name" value="RBP11-like"/>
</dbReference>
<evidence type="ECO:0000256" key="4">
    <source>
        <dbReference type="ARBA" id="ARBA00022478"/>
    </source>
</evidence>
<evidence type="ECO:0000256" key="10">
    <source>
        <dbReference type="ARBA" id="ARBA00081587"/>
    </source>
</evidence>
<feature type="compositionally biased region" description="Basic and acidic residues" evidence="11">
    <location>
        <begin position="350"/>
        <end position="364"/>
    </location>
</feature>
<comment type="subcellular location">
    <subcellularLocation>
        <location evidence="1">Nucleus</location>
    </subcellularLocation>
</comment>
<dbReference type="PANTHER" id="PTHR13946:SF16">
    <property type="entry name" value="DNA-DIRECTED RNA POLYMERASE II SUBUNIT RPB11"/>
    <property type="match status" value="1"/>
</dbReference>
<organism evidence="14 15">
    <name type="scientific">Ascaris lumbricoides</name>
    <name type="common">Giant roundworm</name>
    <dbReference type="NCBI Taxonomy" id="6252"/>
    <lineage>
        <taxon>Eukaryota</taxon>
        <taxon>Metazoa</taxon>
        <taxon>Ecdysozoa</taxon>
        <taxon>Nematoda</taxon>
        <taxon>Chromadorea</taxon>
        <taxon>Rhabditida</taxon>
        <taxon>Spirurina</taxon>
        <taxon>Ascaridomorpha</taxon>
        <taxon>Ascaridoidea</taxon>
        <taxon>Ascarididae</taxon>
        <taxon>Ascaris</taxon>
    </lineage>
</organism>
<evidence type="ECO:0000256" key="3">
    <source>
        <dbReference type="ARBA" id="ARBA00011730"/>
    </source>
</evidence>
<dbReference type="SUPFAM" id="SSF55257">
    <property type="entry name" value="RBP11-like subunits of RNA polymerase"/>
    <property type="match status" value="1"/>
</dbReference>
<keyword evidence="14" id="KW-1185">Reference proteome</keyword>
<dbReference type="GO" id="GO:0006366">
    <property type="term" value="P:transcription by RNA polymerase II"/>
    <property type="evidence" value="ECO:0007669"/>
    <property type="project" value="InterPro"/>
</dbReference>
<protein>
    <recommendedName>
        <fullName evidence="9">Probable DNA-directed RNA polymerase II subunit RPB11</fullName>
    </recommendedName>
    <alternativeName>
        <fullName evidence="10">DNA-directed RNA polymerase II subunit J</fullName>
    </alternativeName>
</protein>
<evidence type="ECO:0000256" key="7">
    <source>
        <dbReference type="ARBA" id="ARBA00025149"/>
    </source>
</evidence>
<dbReference type="Proteomes" id="UP000036681">
    <property type="component" value="Unplaced"/>
</dbReference>
<keyword evidence="5" id="KW-0804">Transcription</keyword>
<evidence type="ECO:0000313" key="14">
    <source>
        <dbReference type="Proteomes" id="UP000036681"/>
    </source>
</evidence>
<evidence type="ECO:0000313" key="15">
    <source>
        <dbReference type="WBParaSite" id="ALUE_0001190101-mRNA-1"/>
    </source>
</evidence>